<name>A0ACA9TZ12_BIOOC</name>
<evidence type="ECO:0000313" key="2">
    <source>
        <dbReference type="Proteomes" id="UP000836387"/>
    </source>
</evidence>
<keyword evidence="2" id="KW-1185">Reference proteome</keyword>
<reference evidence="1" key="1">
    <citation type="submission" date="2020-04" db="EMBL/GenBank/DDBJ databases">
        <authorList>
            <person name="Broberg M."/>
        </authorList>
    </citation>
    <scope>NUCLEOTIDE SEQUENCE</scope>
</reference>
<evidence type="ECO:0000313" key="1">
    <source>
        <dbReference type="EMBL" id="CAG9945904.1"/>
    </source>
</evidence>
<gene>
    <name evidence="1" type="ORF">CRV2_00004782</name>
</gene>
<comment type="caution">
    <text evidence="1">The sequence shown here is derived from an EMBL/GenBank/DDBJ whole genome shotgun (WGS) entry which is preliminary data.</text>
</comment>
<accession>A0ACA9TZ12</accession>
<sequence>MGNTPGPDSSPDDEAGLARKRPRSPDPETEPGHVPKKQRHTSSISSMTAKPVRSSKKRAHSPDGDDSLGAGGDGGDIARKRRRPKQEAEQTSSQSRRSAAQFLPTPPPPPPAALLGQEHSRSVAHIQRIRSGLQDIERRLARLAQLSDVYSLHNRSASRLELRSMKNRRRNTIPPILDHPGTSRFLDTFYASSQLTAIHGLAFQQSLATLHLDTLFLEMHLYY</sequence>
<dbReference type="Proteomes" id="UP000836387">
    <property type="component" value="Unassembled WGS sequence"/>
</dbReference>
<reference evidence="1" key="2">
    <citation type="submission" date="2021-10" db="EMBL/GenBank/DDBJ databases">
        <authorList>
            <person name="Piombo E."/>
        </authorList>
    </citation>
    <scope>NUCLEOTIDE SEQUENCE</scope>
</reference>
<organism evidence="1 2">
    <name type="scientific">Clonostachys rosea f. rosea IK726</name>
    <dbReference type="NCBI Taxonomy" id="1349383"/>
    <lineage>
        <taxon>Eukaryota</taxon>
        <taxon>Fungi</taxon>
        <taxon>Dikarya</taxon>
        <taxon>Ascomycota</taxon>
        <taxon>Pezizomycotina</taxon>
        <taxon>Sordariomycetes</taxon>
        <taxon>Hypocreomycetidae</taxon>
        <taxon>Hypocreales</taxon>
        <taxon>Bionectriaceae</taxon>
        <taxon>Clonostachys</taxon>
    </lineage>
</organism>
<protein>
    <submittedName>
        <fullName evidence="1">Uncharacterized protein</fullName>
    </submittedName>
</protein>
<proteinExistence type="predicted"/>
<dbReference type="EMBL" id="CADEHS020000010">
    <property type="protein sequence ID" value="CAG9945904.1"/>
    <property type="molecule type" value="Genomic_DNA"/>
</dbReference>